<dbReference type="GO" id="GO:0003824">
    <property type="term" value="F:catalytic activity"/>
    <property type="evidence" value="ECO:0007669"/>
    <property type="project" value="InterPro"/>
</dbReference>
<accession>A0A198AJ88</accession>
<feature type="transmembrane region" description="Helical" evidence="1">
    <location>
        <begin position="12"/>
        <end position="30"/>
    </location>
</feature>
<dbReference type="PANTHER" id="PTHR43689">
    <property type="entry name" value="HYDROLASE"/>
    <property type="match status" value="1"/>
</dbReference>
<dbReference type="InterPro" id="IPR000639">
    <property type="entry name" value="Epox_hydrolase-like"/>
</dbReference>
<dbReference type="InterPro" id="IPR000073">
    <property type="entry name" value="AB_hydrolase_1"/>
</dbReference>
<keyword evidence="4" id="KW-1185">Reference proteome</keyword>
<dbReference type="Pfam" id="PF00561">
    <property type="entry name" value="Abhydrolase_1"/>
    <property type="match status" value="1"/>
</dbReference>
<dbReference type="InterPro" id="IPR029058">
    <property type="entry name" value="AB_hydrolase_fold"/>
</dbReference>
<reference evidence="3 4" key="1">
    <citation type="submission" date="2016-05" db="EMBL/GenBank/DDBJ databases">
        <title>Paenibacillus sp. 1ZS3-15 nov., isolated from the rhizosphere soil.</title>
        <authorList>
            <person name="Zhang X.X."/>
            <person name="Zhang J."/>
        </authorList>
    </citation>
    <scope>NUCLEOTIDE SEQUENCE [LARGE SCALE GENOMIC DNA]</scope>
    <source>
        <strain evidence="3 4">1ZS3-15</strain>
    </source>
</reference>
<feature type="domain" description="AB hydrolase-1" evidence="2">
    <location>
        <begin position="68"/>
        <end position="168"/>
    </location>
</feature>
<gene>
    <name evidence="3" type="ORF">A8708_16580</name>
</gene>
<dbReference type="AlphaFoldDB" id="A0A198AJ88"/>
<sequence length="328" mass="36210">MVKKKILKRIGYCLGGIVGLFVLAALVVVINHKIHLSREDALVKPMGQMVSVGGHKMSIYTEGQGNTTLVFLAGGGTASPILDFKSLYSRLSDKYKIAVPERIGYGYSDVADVPRDLDTVLEEDRQALLLAGLKPPYVLVPHSITGLESVYWAQKYPKEVSAIVGIDVGTVNAYFDPTGPKIADFITKIKILAFAERMGITRFIPSMVESEAAITSGDLTDHEKDVYRAIFYRRTNTPPMVEEIVDLMDNAHKVDALPAPQLPVLFFISNGDGIGLGYTKEQWQGFQISYLSKIANSKYVLMDDYGHYLQDFAPDALAQKIKEFIPAN</sequence>
<dbReference type="SUPFAM" id="SSF53474">
    <property type="entry name" value="alpha/beta-Hydrolases"/>
    <property type="match status" value="1"/>
</dbReference>
<dbReference type="PRINTS" id="PR00412">
    <property type="entry name" value="EPOXHYDRLASE"/>
</dbReference>
<dbReference type="STRING" id="1850517.A8708_16580"/>
<proteinExistence type="predicted"/>
<keyword evidence="1" id="KW-0812">Transmembrane</keyword>
<name>A0A198AJ88_9BACL</name>
<evidence type="ECO:0000313" key="4">
    <source>
        <dbReference type="Proteomes" id="UP000078454"/>
    </source>
</evidence>
<keyword evidence="1" id="KW-1133">Transmembrane helix</keyword>
<evidence type="ECO:0000313" key="3">
    <source>
        <dbReference type="EMBL" id="OAS21549.1"/>
    </source>
</evidence>
<dbReference type="Proteomes" id="UP000078454">
    <property type="component" value="Unassembled WGS sequence"/>
</dbReference>
<comment type="caution">
    <text evidence="3">The sequence shown here is derived from an EMBL/GenBank/DDBJ whole genome shotgun (WGS) entry which is preliminary data.</text>
</comment>
<evidence type="ECO:0000259" key="2">
    <source>
        <dbReference type="Pfam" id="PF00561"/>
    </source>
</evidence>
<keyword evidence="1" id="KW-0472">Membrane</keyword>
<protein>
    <recommendedName>
        <fullName evidence="2">AB hydrolase-1 domain-containing protein</fullName>
    </recommendedName>
</protein>
<dbReference type="PANTHER" id="PTHR43689:SF8">
    <property type="entry name" value="ALPHA_BETA-HYDROLASES SUPERFAMILY PROTEIN"/>
    <property type="match status" value="1"/>
</dbReference>
<evidence type="ECO:0000256" key="1">
    <source>
        <dbReference type="SAM" id="Phobius"/>
    </source>
</evidence>
<organism evidence="3 4">
    <name type="scientific">Paenibacillus oryzisoli</name>
    <dbReference type="NCBI Taxonomy" id="1850517"/>
    <lineage>
        <taxon>Bacteria</taxon>
        <taxon>Bacillati</taxon>
        <taxon>Bacillota</taxon>
        <taxon>Bacilli</taxon>
        <taxon>Bacillales</taxon>
        <taxon>Paenibacillaceae</taxon>
        <taxon>Paenibacillus</taxon>
    </lineage>
</organism>
<dbReference type="Gene3D" id="3.40.50.1820">
    <property type="entry name" value="alpha/beta hydrolase"/>
    <property type="match status" value="1"/>
</dbReference>
<dbReference type="EMBL" id="LYPB01000048">
    <property type="protein sequence ID" value="OAS21549.1"/>
    <property type="molecule type" value="Genomic_DNA"/>
</dbReference>